<sequence length="48" mass="5253">VNWPAGGTGTIYLVTIGYIIFYEGRARSLQDLSFGASVVNINPLHWGK</sequence>
<dbReference type="AlphaFoldDB" id="A0A382SZD4"/>
<evidence type="ECO:0000313" key="1">
    <source>
        <dbReference type="EMBL" id="SVD14301.1"/>
    </source>
</evidence>
<gene>
    <name evidence="1" type="ORF">METZ01_LOCUS367155</name>
</gene>
<protein>
    <submittedName>
        <fullName evidence="1">Uncharacterized protein</fullName>
    </submittedName>
</protein>
<dbReference type="EMBL" id="UINC01132162">
    <property type="protein sequence ID" value="SVD14301.1"/>
    <property type="molecule type" value="Genomic_DNA"/>
</dbReference>
<organism evidence="1">
    <name type="scientific">marine metagenome</name>
    <dbReference type="NCBI Taxonomy" id="408172"/>
    <lineage>
        <taxon>unclassified sequences</taxon>
        <taxon>metagenomes</taxon>
        <taxon>ecological metagenomes</taxon>
    </lineage>
</organism>
<proteinExistence type="predicted"/>
<accession>A0A382SZD4</accession>
<feature type="non-terminal residue" evidence="1">
    <location>
        <position position="1"/>
    </location>
</feature>
<reference evidence="1" key="1">
    <citation type="submission" date="2018-05" db="EMBL/GenBank/DDBJ databases">
        <authorList>
            <person name="Lanie J.A."/>
            <person name="Ng W.-L."/>
            <person name="Kazmierczak K.M."/>
            <person name="Andrzejewski T.M."/>
            <person name="Davidsen T.M."/>
            <person name="Wayne K.J."/>
            <person name="Tettelin H."/>
            <person name="Glass J.I."/>
            <person name="Rusch D."/>
            <person name="Podicherti R."/>
            <person name="Tsui H.-C.T."/>
            <person name="Winkler M.E."/>
        </authorList>
    </citation>
    <scope>NUCLEOTIDE SEQUENCE</scope>
</reference>
<name>A0A382SZD4_9ZZZZ</name>